<dbReference type="InterPro" id="IPR017441">
    <property type="entry name" value="Protein_kinase_ATP_BS"/>
</dbReference>
<dbReference type="Gene3D" id="1.25.40.10">
    <property type="entry name" value="Tetratricopeptide repeat domain"/>
    <property type="match status" value="1"/>
</dbReference>
<dbReference type="InterPro" id="IPR015943">
    <property type="entry name" value="WD40/YVTN_repeat-like_dom_sf"/>
</dbReference>
<feature type="binding site" evidence="10">
    <location>
        <position position="154"/>
    </location>
    <ligand>
        <name>ATP</name>
        <dbReference type="ChEBI" id="CHEBI:30616"/>
    </ligand>
</feature>
<feature type="repeat" description="WD" evidence="9">
    <location>
        <begin position="989"/>
        <end position="1030"/>
    </location>
</feature>
<dbReference type="Gene3D" id="1.10.510.10">
    <property type="entry name" value="Transferase(Phosphotransferase) domain 1"/>
    <property type="match status" value="1"/>
</dbReference>
<keyword evidence="11" id="KW-0472">Membrane</keyword>
<dbReference type="KEGG" id="lrs:PX52LOC_03194"/>
<keyword evidence="11" id="KW-0812">Transmembrane</keyword>
<dbReference type="RefSeq" id="WP_168219018.1">
    <property type="nucleotide sequence ID" value="NZ_CP042425.1"/>
</dbReference>
<sequence length="1419" mass="153741">MATVSPTTLELQLRSALSELEAGLRGGTGVRSEDLLAARPELAADGETAIELVYTEFVVRQELGQAPRPADWFARFPHWQAHLEQMFQVHDVLCKSDGSNASLSRSELLRSIGAAGGPVAAVPGFDILEEVGRGGMGVVYRARQRRLNRVVALKVILGGDHAAAKERARFRREAETAAKLDHPNIVRIFEVGEHDGRPYCVMEFVDGGSLAKRAAGGPWAFRAAAELVAAVAGAADHAHQRGVVHRDLKPANVLLGDADAPKIVDFGLAKSQSGADPALTRTGDVVGTPMYMAPEQASGRGPVGPAADVWALGVILYELLTGHAPFQGESAAETLVQVKTSEPVAPRLVRPKLPRDLNTICLKCLQKEPSGRYPTAGAVADDLGRWLRGETIAARPVGSLTKVGRWCRRRPTVAGLLAGLAVVFLSGLGGVVWQWQRADRERDTAVRSGQAEAAARDQAESRLYASQIAQAALDLAASRTLAAERVLDECQAQHADRCGWEWHYLKRKCHTHVLEMVGHTQPVNGLEYSPDGAWLASGAGYWNGTAPGEVMLWDATTGKPVRTLPGPRATVYRVAFHPTGDWLAATSLDGSVWRWDLRDPAKVLPPVPCGAGVYAVAVHPDGRHLAVALSDGGVKVIDVDHPEAARRWQENVGATYDVAFSPDGATFASAGRDGRITLRATSDGRLLRHLFLPSDARRVRFSPDGRFIVGGSFDGAVVMWDSAAGYAPVARHAVGSGNMANLAFRPDGGALACCTAKTGLRVWQTRGQGEVFPAGPTTGPVTSVAYSPDARWIATAREDNVVRVWDTARTDELGFPNAHSAWVSGLAFAPDGQSLAVAGGRNWSHAIGEKTIRVLGYPDGNLRFELPPQPDWLSGLAYHPTGRLVSADRGGNVRLWNLDARTVERTLQHDRGPVTGVAVHPNGLVLAAGEDGTVRVWDPDTGEERADLAHPKAVLAVTVSSDGRFVATGCADQAVRVWDTAKWELRHTLTGHYTGVNAVAFRPADAVLVSADEQQALHFWDANRGELLSAHPFERGSAAPAQDDRTAQPRRATYLSFSPDGRRLAFGGGRGATQLWDAVGHQLLLVLGDDESGINHVVAFTPDGRQLLSAHRWHVTVWDSALPETGPRLARAAATLSGWHRRLAASHWTAGDWAAAEFYDDRLLLTSPSDPTLTAHRGAARLAQGRTADADADHRKALERATDDGRRSLVWNWRGEGLAYRGRWPDAEAAHLETTRLQPDAILNWRNLAECRLARSDRAGYDEACRQLRVRFGSTDRPATAGSLLYVLLSVPGASTDLPRLAKVSRDERLVGAVHYRLGRYQEALNQQLRAQQALHFRNRQQRAWDMLFRAMTLHRLNRAAEAREWLTKARGWVTEADRVATSPTAWGDIRWAEWNEQVEVGTLLAEATALIEGPGGEK</sequence>
<keyword evidence="2 13" id="KW-0723">Serine/threonine-protein kinase</keyword>
<dbReference type="CDD" id="cd14014">
    <property type="entry name" value="STKc_PknB_like"/>
    <property type="match status" value="1"/>
</dbReference>
<evidence type="ECO:0000256" key="3">
    <source>
        <dbReference type="ARBA" id="ARBA00022574"/>
    </source>
</evidence>
<reference evidence="14" key="1">
    <citation type="submission" date="2019-08" db="EMBL/GenBank/DDBJ databases">
        <title>Limnoglobus roseus gen. nov., sp. nov., a novel freshwater planctomycete with a giant genome from the family Gemmataceae.</title>
        <authorList>
            <person name="Kulichevskaya I.S."/>
            <person name="Naumoff D.G."/>
            <person name="Miroshnikov K."/>
            <person name="Ivanova A."/>
            <person name="Philippov D.A."/>
            <person name="Hakobyan A."/>
            <person name="Rijpstra I.C."/>
            <person name="Sinninghe Damste J.S."/>
            <person name="Liesack W."/>
            <person name="Dedysh S.N."/>
        </authorList>
    </citation>
    <scope>NUCLEOTIDE SEQUENCE [LARGE SCALE GENOMIC DNA]</scope>
    <source>
        <strain evidence="14">PX52</strain>
    </source>
</reference>
<dbReference type="Pfam" id="PF00400">
    <property type="entry name" value="WD40"/>
    <property type="match status" value="11"/>
</dbReference>
<evidence type="ECO:0000256" key="9">
    <source>
        <dbReference type="PROSITE-ProRule" id="PRU00221"/>
    </source>
</evidence>
<feature type="domain" description="Protein kinase" evidence="12">
    <location>
        <begin position="125"/>
        <end position="387"/>
    </location>
</feature>
<dbReference type="GO" id="GO:0005524">
    <property type="term" value="F:ATP binding"/>
    <property type="evidence" value="ECO:0007669"/>
    <property type="project" value="UniProtKB-UniRule"/>
</dbReference>
<dbReference type="Proteomes" id="UP000324974">
    <property type="component" value="Chromosome"/>
</dbReference>
<dbReference type="Gene3D" id="2.130.10.10">
    <property type="entry name" value="YVTN repeat-like/Quinoprotein amine dehydrogenase"/>
    <property type="match status" value="5"/>
</dbReference>
<feature type="repeat" description="WD" evidence="9">
    <location>
        <begin position="907"/>
        <end position="947"/>
    </location>
</feature>
<evidence type="ECO:0000256" key="6">
    <source>
        <dbReference type="ARBA" id="ARBA00022741"/>
    </source>
</evidence>
<feature type="repeat" description="WD" evidence="9">
    <location>
        <begin position="564"/>
        <end position="605"/>
    </location>
</feature>
<evidence type="ECO:0000256" key="1">
    <source>
        <dbReference type="ARBA" id="ARBA00012513"/>
    </source>
</evidence>
<feature type="repeat" description="WD" evidence="9">
    <location>
        <begin position="781"/>
        <end position="806"/>
    </location>
</feature>
<keyword evidence="3 9" id="KW-0853">WD repeat</keyword>
<evidence type="ECO:0000313" key="14">
    <source>
        <dbReference type="Proteomes" id="UP000324974"/>
    </source>
</evidence>
<name>A0A5C1AGL4_9BACT</name>
<organism evidence="13 14">
    <name type="scientific">Limnoglobus roseus</name>
    <dbReference type="NCBI Taxonomy" id="2598579"/>
    <lineage>
        <taxon>Bacteria</taxon>
        <taxon>Pseudomonadati</taxon>
        <taxon>Planctomycetota</taxon>
        <taxon>Planctomycetia</taxon>
        <taxon>Gemmatales</taxon>
        <taxon>Gemmataceae</taxon>
        <taxon>Limnoglobus</taxon>
    </lineage>
</organism>
<dbReference type="PROSITE" id="PS50082">
    <property type="entry name" value="WD_REPEATS_2"/>
    <property type="match status" value="7"/>
</dbReference>
<dbReference type="SMART" id="SM00220">
    <property type="entry name" value="S_TKc"/>
    <property type="match status" value="1"/>
</dbReference>
<dbReference type="SUPFAM" id="SSF56112">
    <property type="entry name" value="Protein kinase-like (PK-like)"/>
    <property type="match status" value="1"/>
</dbReference>
<dbReference type="FunFam" id="1.10.510.10:FF:000021">
    <property type="entry name" value="Serine/threonine protein kinase"/>
    <property type="match status" value="1"/>
</dbReference>
<keyword evidence="14" id="KW-1185">Reference proteome</keyword>
<accession>A0A5C1AGL4</accession>
<keyword evidence="11" id="KW-1133">Transmembrane helix</keyword>
<evidence type="ECO:0000256" key="11">
    <source>
        <dbReference type="SAM" id="Phobius"/>
    </source>
</evidence>
<dbReference type="InterPro" id="IPR011009">
    <property type="entry name" value="Kinase-like_dom_sf"/>
</dbReference>
<evidence type="ECO:0000313" key="13">
    <source>
        <dbReference type="EMBL" id="QEL16254.1"/>
    </source>
</evidence>
<dbReference type="PANTHER" id="PTHR19848:SF8">
    <property type="entry name" value="F-BOX AND WD REPEAT DOMAIN CONTAINING 7"/>
    <property type="match status" value="1"/>
</dbReference>
<evidence type="ECO:0000256" key="2">
    <source>
        <dbReference type="ARBA" id="ARBA00022527"/>
    </source>
</evidence>
<feature type="repeat" description="WD" evidence="9">
    <location>
        <begin position="699"/>
        <end position="721"/>
    </location>
</feature>
<feature type="transmembrane region" description="Helical" evidence="11">
    <location>
        <begin position="412"/>
        <end position="435"/>
    </location>
</feature>
<evidence type="ECO:0000256" key="4">
    <source>
        <dbReference type="ARBA" id="ARBA00022679"/>
    </source>
</evidence>
<keyword evidence="8 10" id="KW-0067">ATP-binding</keyword>
<gene>
    <name evidence="13" type="ORF">PX52LOC_03194</name>
</gene>
<dbReference type="SUPFAM" id="SSF48452">
    <property type="entry name" value="TPR-like"/>
    <property type="match status" value="2"/>
</dbReference>
<keyword evidence="4" id="KW-0808">Transferase</keyword>
<dbReference type="PROSITE" id="PS50011">
    <property type="entry name" value="PROTEIN_KINASE_DOM"/>
    <property type="match status" value="1"/>
</dbReference>
<dbReference type="PROSITE" id="PS00108">
    <property type="entry name" value="PROTEIN_KINASE_ST"/>
    <property type="match status" value="1"/>
</dbReference>
<dbReference type="PROSITE" id="PS50294">
    <property type="entry name" value="WD_REPEATS_REGION"/>
    <property type="match status" value="5"/>
</dbReference>
<dbReference type="InterPro" id="IPR001680">
    <property type="entry name" value="WD40_rpt"/>
</dbReference>
<dbReference type="SMART" id="SM00320">
    <property type="entry name" value="WD40"/>
    <property type="match status" value="14"/>
</dbReference>
<evidence type="ECO:0000256" key="10">
    <source>
        <dbReference type="PROSITE-ProRule" id="PRU10141"/>
    </source>
</evidence>
<dbReference type="InterPro" id="IPR011990">
    <property type="entry name" value="TPR-like_helical_dom_sf"/>
</dbReference>
<feature type="repeat" description="WD" evidence="9">
    <location>
        <begin position="516"/>
        <end position="563"/>
    </location>
</feature>
<dbReference type="PANTHER" id="PTHR19848">
    <property type="entry name" value="WD40 REPEAT PROTEIN"/>
    <property type="match status" value="1"/>
</dbReference>
<dbReference type="CDD" id="cd00200">
    <property type="entry name" value="WD40"/>
    <property type="match status" value="2"/>
</dbReference>
<keyword evidence="6 10" id="KW-0547">Nucleotide-binding</keyword>
<dbReference type="InterPro" id="IPR011659">
    <property type="entry name" value="WD40"/>
</dbReference>
<dbReference type="GO" id="GO:0004674">
    <property type="term" value="F:protein serine/threonine kinase activity"/>
    <property type="evidence" value="ECO:0007669"/>
    <property type="project" value="UniProtKB-KW"/>
</dbReference>
<dbReference type="Gene3D" id="3.30.200.20">
    <property type="entry name" value="Phosphorylase Kinase, domain 1"/>
    <property type="match status" value="1"/>
</dbReference>
<dbReference type="Pfam" id="PF07676">
    <property type="entry name" value="PD40"/>
    <property type="match status" value="1"/>
</dbReference>
<dbReference type="InterPro" id="IPR000719">
    <property type="entry name" value="Prot_kinase_dom"/>
</dbReference>
<proteinExistence type="predicted"/>
<protein>
    <recommendedName>
        <fullName evidence="1">non-specific serine/threonine protein kinase</fullName>
        <ecNumber evidence="1">2.7.11.1</ecNumber>
    </recommendedName>
</protein>
<dbReference type="InterPro" id="IPR011047">
    <property type="entry name" value="Quinoprotein_ADH-like_sf"/>
</dbReference>
<feature type="repeat" description="WD" evidence="9">
    <location>
        <begin position="947"/>
        <end position="988"/>
    </location>
</feature>
<keyword evidence="5" id="KW-0677">Repeat</keyword>
<evidence type="ECO:0000259" key="12">
    <source>
        <dbReference type="PROSITE" id="PS50011"/>
    </source>
</evidence>
<dbReference type="Pfam" id="PF00069">
    <property type="entry name" value="Pkinase"/>
    <property type="match status" value="1"/>
</dbReference>
<evidence type="ECO:0000256" key="8">
    <source>
        <dbReference type="ARBA" id="ARBA00022840"/>
    </source>
</evidence>
<dbReference type="EMBL" id="CP042425">
    <property type="protein sequence ID" value="QEL16254.1"/>
    <property type="molecule type" value="Genomic_DNA"/>
</dbReference>
<evidence type="ECO:0000256" key="7">
    <source>
        <dbReference type="ARBA" id="ARBA00022777"/>
    </source>
</evidence>
<dbReference type="PROSITE" id="PS00107">
    <property type="entry name" value="PROTEIN_KINASE_ATP"/>
    <property type="match status" value="1"/>
</dbReference>
<dbReference type="InterPro" id="IPR008271">
    <property type="entry name" value="Ser/Thr_kinase_AS"/>
</dbReference>
<evidence type="ECO:0000256" key="5">
    <source>
        <dbReference type="ARBA" id="ARBA00022737"/>
    </source>
</evidence>
<dbReference type="SUPFAM" id="SSF50998">
    <property type="entry name" value="Quinoprotein alcohol dehydrogenase-like"/>
    <property type="match status" value="2"/>
</dbReference>
<keyword evidence="7 13" id="KW-0418">Kinase</keyword>
<dbReference type="EC" id="2.7.11.1" evidence="1"/>